<dbReference type="SUPFAM" id="SSF56672">
    <property type="entry name" value="DNA/RNA polymerases"/>
    <property type="match status" value="1"/>
</dbReference>
<feature type="domain" description="BHLH" evidence="3">
    <location>
        <begin position="1133"/>
        <end position="1186"/>
    </location>
</feature>
<dbReference type="FunFam" id="3.40.1170.60:FF:000006">
    <property type="entry name" value="DNA polymerase iota"/>
    <property type="match status" value="1"/>
</dbReference>
<dbReference type="PANTHER" id="PTHR46404:SF1">
    <property type="entry name" value="DNA POLYMERASE IOTA"/>
    <property type="match status" value="1"/>
</dbReference>
<dbReference type="InterPro" id="IPR043128">
    <property type="entry name" value="Rev_trsase/Diguanyl_cyclase"/>
</dbReference>
<feature type="compositionally biased region" description="Polar residues" evidence="1">
    <location>
        <begin position="904"/>
        <end position="914"/>
    </location>
</feature>
<dbReference type="Gene3D" id="4.10.280.10">
    <property type="entry name" value="Helix-loop-helix DNA-binding domain"/>
    <property type="match status" value="1"/>
</dbReference>
<evidence type="ECO:0000313" key="5">
    <source>
        <dbReference type="Proteomes" id="UP000215453"/>
    </source>
</evidence>
<dbReference type="Pfam" id="PF00010">
    <property type="entry name" value="HLH"/>
    <property type="match status" value="1"/>
</dbReference>
<dbReference type="GO" id="GO:0070987">
    <property type="term" value="P:error-free translesion synthesis"/>
    <property type="evidence" value="ECO:0007669"/>
    <property type="project" value="UniProtKB-ARBA"/>
</dbReference>
<dbReference type="AlphaFoldDB" id="A0A1Y6L6B3"/>
<dbReference type="InterPro" id="IPR001126">
    <property type="entry name" value="UmuC"/>
</dbReference>
<evidence type="ECO:0000259" key="2">
    <source>
        <dbReference type="PROSITE" id="PS50173"/>
    </source>
</evidence>
<feature type="compositionally biased region" description="Basic and acidic residues" evidence="1">
    <location>
        <begin position="1125"/>
        <end position="1145"/>
    </location>
</feature>
<feature type="compositionally biased region" description="Polar residues" evidence="1">
    <location>
        <begin position="544"/>
        <end position="555"/>
    </location>
</feature>
<dbReference type="GO" id="GO:0046983">
    <property type="term" value="F:protein dimerization activity"/>
    <property type="evidence" value="ECO:0007669"/>
    <property type="project" value="InterPro"/>
</dbReference>
<feature type="compositionally biased region" description="Polar residues" evidence="1">
    <location>
        <begin position="809"/>
        <end position="818"/>
    </location>
</feature>
<dbReference type="PANTHER" id="PTHR46404">
    <property type="entry name" value="DNA POLYMERASE IOTA"/>
    <property type="match status" value="1"/>
</dbReference>
<evidence type="ECO:0000256" key="1">
    <source>
        <dbReference type="SAM" id="MobiDB-lite"/>
    </source>
</evidence>
<feature type="compositionally biased region" description="Low complexity" evidence="1">
    <location>
        <begin position="881"/>
        <end position="898"/>
    </location>
</feature>
<feature type="region of interest" description="Disordered" evidence="1">
    <location>
        <begin position="531"/>
        <end position="573"/>
    </location>
</feature>
<dbReference type="GO" id="GO:0003887">
    <property type="term" value="F:DNA-directed DNA polymerase activity"/>
    <property type="evidence" value="ECO:0007669"/>
    <property type="project" value="TreeGrafter"/>
</dbReference>
<gene>
    <name evidence="4" type="ORF">ZT1A5_G1310</name>
</gene>
<dbReference type="InterPro" id="IPR036775">
    <property type="entry name" value="DNA_pol_Y-fam_lit_finger_sf"/>
</dbReference>
<dbReference type="GO" id="GO:0006281">
    <property type="term" value="P:DNA repair"/>
    <property type="evidence" value="ECO:0007669"/>
    <property type="project" value="InterPro"/>
</dbReference>
<dbReference type="InterPro" id="IPR036638">
    <property type="entry name" value="HLH_DNA-bd_sf"/>
</dbReference>
<dbReference type="PROSITE" id="PS50173">
    <property type="entry name" value="UMUC"/>
    <property type="match status" value="1"/>
</dbReference>
<dbReference type="InterPro" id="IPR011598">
    <property type="entry name" value="bHLH_dom"/>
</dbReference>
<dbReference type="Pfam" id="PF00817">
    <property type="entry name" value="IMS"/>
    <property type="match status" value="1"/>
</dbReference>
<reference evidence="4 5" key="1">
    <citation type="submission" date="2016-10" db="EMBL/GenBank/DDBJ databases">
        <authorList>
            <person name="Varghese N."/>
        </authorList>
    </citation>
    <scope>NUCLEOTIDE SEQUENCE [LARGE SCALE GENOMIC DNA]</scope>
</reference>
<sequence length="1222" mass="135751">MDKKKLPPRKDNRVIVHFDYDAFYASVFEAEKPELKSLPFAVQQKQIIVTCNYVARSRGLHKLQLIRDAKSICPEVVIELGEDITRFRDASKDLYGFIRGFSWNNKVERLGFDEVWMDVTDIVEFNQQCLNFNDLQHSFFQTSREDPTVGFEYDASSIAGHTYPDDHARVSPEGQMDDLNVRLRLGSHLALHVRHQLEQQKGYTSTVGIATCKLLSKLAGNLNKPKGQTTIMPPFFSLDGRAGNVTTFLDKHDIGKIPGIGFKLAQKLRDFFLDRPAEFDKGLIYGGTREAVSVADVRKHPDVNPETLEKLLAGPGSPHGIGEKIWHLLNGIDNTEVGMARAVPMQISMEDSYIRLDTMPELTKELSMLARSLLTRMRVDLLGSEDDLGPSETRSQSDHLDTQHAPAARTKWLAHPRTIRLTTRPRQPLQPDGSRVRSFKRISHSGPLPIFVFNLNDSIEVLADRLVKECLITMFRKLHPEKAGWNLSLVNLAVTNMSETAGESKTAKGRDIGNMFRRQEDVLKDFRVTDWDTHLPGNDEQAEPTATTERQQSTEPVHARQPDDEIADQESDEAEWDDVQLQITRPATAWLPPPEITIPATSPTLDPTALDELPDYTRASYCPNLSQSKLTLNALNRTMISNSDRETSLRVCGSTYTNQNNTVPIERRIATLAVVQTIQRPALGRVMDQNFNNTHQYNGDSQGMIFGDNNFFPYDPAALDHQPSGQTILNDTEDDYLSTFFDNPNMAQQAGQFDTMFGMDDKPLSSSHYAAFGSHAMNSQQSSAPLQPPLHKSHVIAHDSSSKSESRQQPDLNGQMSELDNGLFDAANSLYHLNKSHPPYPQPASDQHISGSWGNLFNPNVTMGYGMQQGGGYPPAPDRASFGQSSFTPQQSSQQQWSADIARATTQQSAQPASETFHGYPLQPPMWRGAQPDPATSSSSSSTLPQALTRRPAPVSFGSDPHFTDHFSGPASKVQQNKDNNLLNVPHADKVRSPVGHPFPTLSGPQPSSAYGGGAQMSHSHQGGASWGSLRTADTAPRHHTESSNGQTRKRRKSQAVPADDQEWTPGNGAGNIKLEESDDDDNSTALGGSRPTNKRRRPTDSNSPLGDEDDDEETAANRKRGSKKRDNLTEEEKRRNHIQSEKKRREIIQQGYSDLNKLVPCLASGKSGLSRSECLQEIASYLEVLINGTNTMMRGIGMTDDDEPLASINRRMQADADAIEK</sequence>
<evidence type="ECO:0000259" key="3">
    <source>
        <dbReference type="PROSITE" id="PS50888"/>
    </source>
</evidence>
<feature type="domain" description="UmuC" evidence="2">
    <location>
        <begin position="15"/>
        <end position="261"/>
    </location>
</feature>
<feature type="compositionally biased region" description="Basic and acidic residues" evidence="1">
    <location>
        <begin position="796"/>
        <end position="808"/>
    </location>
</feature>
<accession>A0A1Y6L6B3</accession>
<feature type="region of interest" description="Disordered" evidence="1">
    <location>
        <begin position="988"/>
        <end position="1145"/>
    </location>
</feature>
<protein>
    <recommendedName>
        <fullName evidence="6">BHLH domain-containing protein</fullName>
    </recommendedName>
</protein>
<dbReference type="Gene3D" id="3.30.70.270">
    <property type="match status" value="1"/>
</dbReference>
<proteinExistence type="predicted"/>
<dbReference type="Gene3D" id="3.40.1170.60">
    <property type="match status" value="1"/>
</dbReference>
<feature type="compositionally biased region" description="Polar residues" evidence="1">
    <location>
        <begin position="776"/>
        <end position="785"/>
    </location>
</feature>
<evidence type="ECO:0000313" key="4">
    <source>
        <dbReference type="EMBL" id="SMY19875.1"/>
    </source>
</evidence>
<evidence type="ECO:0008006" key="6">
    <source>
        <dbReference type="Google" id="ProtNLM"/>
    </source>
</evidence>
<dbReference type="EMBL" id="LT882676">
    <property type="protein sequence ID" value="SMY19875.1"/>
    <property type="molecule type" value="Genomic_DNA"/>
</dbReference>
<dbReference type="GO" id="GO:0003684">
    <property type="term" value="F:damaged DNA binding"/>
    <property type="evidence" value="ECO:0007669"/>
    <property type="project" value="InterPro"/>
</dbReference>
<feature type="region of interest" description="Disordered" evidence="1">
    <location>
        <begin position="385"/>
        <end position="408"/>
    </location>
</feature>
<dbReference type="InterPro" id="IPR043502">
    <property type="entry name" value="DNA/RNA_pol_sf"/>
</dbReference>
<dbReference type="Proteomes" id="UP000215453">
    <property type="component" value="Chromosome 1"/>
</dbReference>
<feature type="region of interest" description="Disordered" evidence="1">
    <location>
        <begin position="866"/>
        <end position="976"/>
    </location>
</feature>
<feature type="compositionally biased region" description="Acidic residues" evidence="1">
    <location>
        <begin position="564"/>
        <end position="573"/>
    </location>
</feature>
<dbReference type="PROSITE" id="PS50888">
    <property type="entry name" value="BHLH"/>
    <property type="match status" value="1"/>
</dbReference>
<feature type="region of interest" description="Disordered" evidence="1">
    <location>
        <begin position="775"/>
        <end position="819"/>
    </location>
</feature>
<name>A0A1Y6L6B3_ZYMTR</name>
<dbReference type="SUPFAM" id="SSF47459">
    <property type="entry name" value="HLH, helix-loop-helix DNA-binding domain"/>
    <property type="match status" value="1"/>
</dbReference>
<organism evidence="4 5">
    <name type="scientific">Zymoseptoria tritici ST99CH_1A5</name>
    <dbReference type="NCBI Taxonomy" id="1276529"/>
    <lineage>
        <taxon>Eukaryota</taxon>
        <taxon>Fungi</taxon>
        <taxon>Dikarya</taxon>
        <taxon>Ascomycota</taxon>
        <taxon>Pezizomycotina</taxon>
        <taxon>Dothideomycetes</taxon>
        <taxon>Dothideomycetidae</taxon>
        <taxon>Mycosphaerellales</taxon>
        <taxon>Mycosphaerellaceae</taxon>
        <taxon>Zymoseptoria</taxon>
    </lineage>
</organism>
<dbReference type="Gene3D" id="3.30.1490.100">
    <property type="entry name" value="DNA polymerase, Y-family, little finger domain"/>
    <property type="match status" value="1"/>
</dbReference>